<dbReference type="KEGG" id="vg:40074639"/>
<keyword evidence="3" id="KW-1185">Reference proteome</keyword>
<evidence type="ECO:0000313" key="3">
    <source>
        <dbReference type="Proteomes" id="UP000222831"/>
    </source>
</evidence>
<proteinExistence type="predicted"/>
<protein>
    <submittedName>
        <fullName evidence="2">Putative virion structural protein</fullName>
    </submittedName>
</protein>
<dbReference type="Proteomes" id="UP000222831">
    <property type="component" value="Segment"/>
</dbReference>
<name>A0A1L7N171_9CAUD</name>
<dbReference type="GeneID" id="40074639"/>
<organism evidence="2 3">
    <name type="scientific">Ralstonia phage RP12</name>
    <dbReference type="NCBI Taxonomy" id="1923889"/>
    <lineage>
        <taxon>Viruses</taxon>
        <taxon>Duplodnaviria</taxon>
        <taxon>Heunggongvirae</taxon>
        <taxon>Uroviricota</taxon>
        <taxon>Caudoviricetes</taxon>
        <taxon>Chimalliviridae</taxon>
        <taxon>Ripduovirus</taxon>
        <taxon>Ripduovirus RP12</taxon>
    </lineage>
</organism>
<feature type="compositionally biased region" description="Polar residues" evidence="1">
    <location>
        <begin position="179"/>
        <end position="190"/>
    </location>
</feature>
<evidence type="ECO:0000313" key="2">
    <source>
        <dbReference type="EMBL" id="BAW19218.1"/>
    </source>
</evidence>
<dbReference type="EMBL" id="AP017924">
    <property type="protein sequence ID" value="BAW19218.1"/>
    <property type="molecule type" value="Genomic_DNA"/>
</dbReference>
<dbReference type="RefSeq" id="YP_009598937.1">
    <property type="nucleotide sequence ID" value="NC_041911.1"/>
</dbReference>
<reference evidence="2 3" key="1">
    <citation type="submission" date="2016-12" db="EMBL/GenBank/DDBJ databases">
        <title>Characterization of two jumbo phages RP12 and RP31 infecting the phytopathogen Ralstonia solanacearum.</title>
        <authorList>
            <person name="Kawasaki T."/>
            <person name="Yoshikawa G."/>
            <person name="Ogata H."/>
            <person name="Yamada T."/>
        </authorList>
    </citation>
    <scope>NUCLEOTIDE SEQUENCE [LARGE SCALE GENOMIC DNA]</scope>
    <source>
        <strain evidence="2 3">RP12</strain>
    </source>
</reference>
<sequence>MNTLAAAAGMKVAGAAIEHGFKMLADLPNGDSLVGYAQAGTVEPTALVDEDLRSSDLLPDTLQLAQSVFAGYYLRAFSMHNISIGNASVLQRLDKFSTRRSPTGAAVSSLGSIASAALEEFDDRLVVDGEVRELPAEIKELEEAVLKDAEASAERASNVEATPALESNDQFKVKGQQAAGKNTPQPTAPTNMKDAAKQAALSTLNGSSSASIGKTVDISDPVNLGVGRMINVTIKDNDREVQVPVLIRLNAMYMATAPLVHILASGSEDISFGARFKKWRLGGIDFWRDLVFCQDLIDTHKQNLRADKTGIYLQMMQKRRQNGLSAALSASLSANNASNIIIMSQASAEALEMKIYGKLKDFNTRQKLFQQGYGMLMFIIDKQWGRVRMYTRDIPEYTELSERDLKASSKGGGVDIGDVLNAFRAGSTPRL</sequence>
<dbReference type="OrthoDB" id="8565at10239"/>
<evidence type="ECO:0000256" key="1">
    <source>
        <dbReference type="SAM" id="MobiDB-lite"/>
    </source>
</evidence>
<accession>A0A1L7N171</accession>
<feature type="region of interest" description="Disordered" evidence="1">
    <location>
        <begin position="156"/>
        <end position="191"/>
    </location>
</feature>